<evidence type="ECO:0000313" key="29">
    <source>
        <dbReference type="EMBL" id="QCP34344.1"/>
    </source>
</evidence>
<dbReference type="CDD" id="cd05567">
    <property type="entry name" value="PTS_IIB_mannitol"/>
    <property type="match status" value="1"/>
</dbReference>
<dbReference type="PROSITE" id="PS00372">
    <property type="entry name" value="PTS_EIIA_TYPE_2_HIS"/>
    <property type="match status" value="1"/>
</dbReference>
<evidence type="ECO:0000256" key="20">
    <source>
        <dbReference type="ARBA" id="ARBA00029908"/>
    </source>
</evidence>
<dbReference type="EMBL" id="CP040058">
    <property type="protein sequence ID" value="QCP34344.1"/>
    <property type="molecule type" value="Genomic_DNA"/>
</dbReference>
<evidence type="ECO:0000256" key="5">
    <source>
        <dbReference type="ARBA" id="ARBA00011909"/>
    </source>
</evidence>
<dbReference type="CDD" id="cd00211">
    <property type="entry name" value="PTS_IIA_fru"/>
    <property type="match status" value="1"/>
</dbReference>
<keyword evidence="9" id="KW-0813">Transport</keyword>
<evidence type="ECO:0000256" key="7">
    <source>
        <dbReference type="ARBA" id="ARBA00015039"/>
    </source>
</evidence>
<comment type="subcellular location">
    <subcellularLocation>
        <location evidence="3">Cell inner membrane</location>
        <topology evidence="3">Multi-pass membrane protein</topology>
    </subcellularLocation>
</comment>
<evidence type="ECO:0000259" key="28">
    <source>
        <dbReference type="PROSITE" id="PS51104"/>
    </source>
</evidence>
<feature type="transmembrane region" description="Helical" evidence="25">
    <location>
        <begin position="57"/>
        <end position="74"/>
    </location>
</feature>
<evidence type="ECO:0000256" key="1">
    <source>
        <dbReference type="ARBA" id="ARBA00001655"/>
    </source>
</evidence>
<evidence type="ECO:0000256" key="16">
    <source>
        <dbReference type="ARBA" id="ARBA00022692"/>
    </source>
</evidence>
<evidence type="ECO:0000256" key="8">
    <source>
        <dbReference type="ARBA" id="ARBA00021825"/>
    </source>
</evidence>
<evidence type="ECO:0000256" key="25">
    <source>
        <dbReference type="SAM" id="Phobius"/>
    </source>
</evidence>
<dbReference type="InterPro" id="IPR003501">
    <property type="entry name" value="PTS_EIIB_2/3"/>
</dbReference>
<evidence type="ECO:0000256" key="12">
    <source>
        <dbReference type="ARBA" id="ARBA00022553"/>
    </source>
</evidence>
<keyword evidence="13" id="KW-0762">Sugar transport</keyword>
<dbReference type="OrthoDB" id="3239954at2"/>
<evidence type="ECO:0000256" key="13">
    <source>
        <dbReference type="ARBA" id="ARBA00022597"/>
    </source>
</evidence>
<evidence type="ECO:0000256" key="22">
    <source>
        <dbReference type="ARBA" id="ARBA00030956"/>
    </source>
</evidence>
<dbReference type="SUPFAM" id="SSF55804">
    <property type="entry name" value="Phoshotransferase/anion transport protein"/>
    <property type="match status" value="1"/>
</dbReference>
<comment type="catalytic activity">
    <reaction evidence="1">
        <text>D-mannitol(out) + N(pros)-phospho-L-histidyl-[protein] = D-mannitol 1-phosphate(in) + L-histidyl-[protein]</text>
        <dbReference type="Rhea" id="RHEA:33363"/>
        <dbReference type="Rhea" id="RHEA-COMP:9745"/>
        <dbReference type="Rhea" id="RHEA-COMP:9746"/>
        <dbReference type="ChEBI" id="CHEBI:16899"/>
        <dbReference type="ChEBI" id="CHEBI:29979"/>
        <dbReference type="ChEBI" id="CHEBI:61381"/>
        <dbReference type="ChEBI" id="CHEBI:64837"/>
        <dbReference type="EC" id="2.7.1.197"/>
    </reaction>
</comment>
<feature type="transmembrane region" description="Helical" evidence="25">
    <location>
        <begin position="81"/>
        <end position="105"/>
    </location>
</feature>
<evidence type="ECO:0000256" key="14">
    <source>
        <dbReference type="ARBA" id="ARBA00022679"/>
    </source>
</evidence>
<keyword evidence="16 25" id="KW-0812">Transmembrane</keyword>
<dbReference type="GO" id="GO:0022872">
    <property type="term" value="F:protein-N(PI)-phosphohistidine-mannitol phosphotransferase system transmembrane transporter activity"/>
    <property type="evidence" value="ECO:0007669"/>
    <property type="project" value="InterPro"/>
</dbReference>
<dbReference type="GO" id="GO:0005886">
    <property type="term" value="C:plasma membrane"/>
    <property type="evidence" value="ECO:0007669"/>
    <property type="project" value="UniProtKB-SubCell"/>
</dbReference>
<feature type="transmembrane region" description="Helical" evidence="25">
    <location>
        <begin position="175"/>
        <end position="195"/>
    </location>
</feature>
<evidence type="ECO:0000256" key="10">
    <source>
        <dbReference type="ARBA" id="ARBA00022475"/>
    </source>
</evidence>
<sequence>MERKAGVLDRIRKFGGHMSGMVMPNLGAFVGWGLLAALFIPTGWMPNEKLNEMVGPILNYLLPLLIGYTAGYNIHGQRGGVIGAFTTMGVIVGSDITMFSGAMIMGPLSSWLLKKFDRAVEGKIKPGFEMLINNFSLGILGFALAILGYLIIGPVVNAIIAFLTAGINFLITRKLIPLLAVFMCPAQVLFLNNAVNHGIISPIAFAQAQEAGKSLMFLLDSNCGPLLGTLCSIAVFGKGKAKETAPMAMFIAGIAGIGEVYFPFVLANPIMIFATMGGLATSLFLLVVLGGGLVGMPSPGSLINIAIMTPKDAAVANVVAITAGFVVALLIGSFILKTVGSPEEEADLAVAGVNMGKKENRPKERSSVRRPSIGGAIRYIIVACDSGMGSSAMGASVLKNRLQKEGYKDITVKNSSASQIDPAADMIITLEGLIERARISVDNEGKEFLAIKNFLKEADYDQAMEVIEERNGKEKGKPILSEDNIVLNVKVKDKEEAIRYAGKILNENGYTSPKYIEHMLEREKRFSVYIGNHLAIPHGIESSDPEIYTSGLSVLQIPEGVDFGDGNTAYVVIGIAGKDGTHLNMLSNIALICAEEENIEKMRYAKNKKEIMELLKNI</sequence>
<feature type="transmembrane region" description="Helical" evidence="25">
    <location>
        <begin position="248"/>
        <end position="266"/>
    </location>
</feature>
<dbReference type="SUPFAM" id="SSF52794">
    <property type="entry name" value="PTS system IIB component-like"/>
    <property type="match status" value="1"/>
</dbReference>
<dbReference type="Proteomes" id="UP000298653">
    <property type="component" value="Chromosome"/>
</dbReference>
<dbReference type="AlphaFoldDB" id="A0A4P8IF27"/>
<organism evidence="29 30">
    <name type="scientific">Anaerostipes rhamnosivorans</name>
    <dbReference type="NCBI Taxonomy" id="1229621"/>
    <lineage>
        <taxon>Bacteria</taxon>
        <taxon>Bacillati</taxon>
        <taxon>Bacillota</taxon>
        <taxon>Clostridia</taxon>
        <taxon>Lachnospirales</taxon>
        <taxon>Lachnospiraceae</taxon>
        <taxon>Anaerostipes</taxon>
    </lineage>
</organism>
<gene>
    <name evidence="29" type="ORF">AR1Y2_0890</name>
</gene>
<dbReference type="Gene3D" id="3.40.50.2300">
    <property type="match status" value="1"/>
</dbReference>
<evidence type="ECO:0000256" key="17">
    <source>
        <dbReference type="ARBA" id="ARBA00022777"/>
    </source>
</evidence>
<dbReference type="GO" id="GO:0009401">
    <property type="term" value="P:phosphoenolpyruvate-dependent sugar phosphotransferase system"/>
    <property type="evidence" value="ECO:0007669"/>
    <property type="project" value="UniProtKB-KW"/>
</dbReference>
<evidence type="ECO:0000256" key="9">
    <source>
        <dbReference type="ARBA" id="ARBA00022448"/>
    </source>
</evidence>
<dbReference type="PROSITE" id="PS51099">
    <property type="entry name" value="PTS_EIIB_TYPE_2"/>
    <property type="match status" value="1"/>
</dbReference>
<keyword evidence="12" id="KW-0597">Phosphoprotein</keyword>
<dbReference type="InterPro" id="IPR013011">
    <property type="entry name" value="PTS_EIIB_2"/>
</dbReference>
<dbReference type="RefSeq" id="WP_137327900.1">
    <property type="nucleotide sequence ID" value="NZ_CP040058.1"/>
</dbReference>
<keyword evidence="15" id="KW-0598">Phosphotransferase system</keyword>
<dbReference type="InterPro" id="IPR036095">
    <property type="entry name" value="PTS_EIIB-like_sf"/>
</dbReference>
<dbReference type="EC" id="2.7.1.197" evidence="5"/>
<dbReference type="InterPro" id="IPR013014">
    <property type="entry name" value="PTS_EIIC_2"/>
</dbReference>
<reference evidence="29 30" key="1">
    <citation type="submission" date="2019-05" db="EMBL/GenBank/DDBJ databases">
        <title>Complete genome sequencing of Anaerostipes rhamnosivorans.</title>
        <authorList>
            <person name="Bui T.P.N."/>
            <person name="de Vos W.M."/>
        </authorList>
    </citation>
    <scope>NUCLEOTIDE SEQUENCE [LARGE SCALE GENOMIC DNA]</scope>
    <source>
        <strain evidence="29 30">1y2</strain>
    </source>
</reference>
<evidence type="ECO:0000256" key="15">
    <source>
        <dbReference type="ARBA" id="ARBA00022683"/>
    </source>
</evidence>
<dbReference type="InterPro" id="IPR003352">
    <property type="entry name" value="PTS_EIIC"/>
</dbReference>
<dbReference type="NCBIfam" id="NF011663">
    <property type="entry name" value="PRK15083.1"/>
    <property type="match status" value="1"/>
</dbReference>
<evidence type="ECO:0000256" key="23">
    <source>
        <dbReference type="ARBA" id="ARBA00030962"/>
    </source>
</evidence>
<dbReference type="GO" id="GO:0090563">
    <property type="term" value="F:protein-phosphocysteine-sugar phosphotransferase activity"/>
    <property type="evidence" value="ECO:0007669"/>
    <property type="project" value="TreeGrafter"/>
</dbReference>
<dbReference type="Gene3D" id="3.40.930.10">
    <property type="entry name" value="Mannitol-specific EII, Chain A"/>
    <property type="match status" value="1"/>
</dbReference>
<feature type="transmembrane region" description="Helical" evidence="25">
    <location>
        <begin position="135"/>
        <end position="163"/>
    </location>
</feature>
<evidence type="ECO:0000259" key="27">
    <source>
        <dbReference type="PROSITE" id="PS51099"/>
    </source>
</evidence>
<dbReference type="PROSITE" id="PS51104">
    <property type="entry name" value="PTS_EIIC_TYPE_2"/>
    <property type="match status" value="1"/>
</dbReference>
<feature type="domain" description="PTS EIIA type-2" evidence="26">
    <location>
        <begin position="478"/>
        <end position="618"/>
    </location>
</feature>
<dbReference type="KEGG" id="arf:AR1Y2_0890"/>
<protein>
    <recommendedName>
        <fullName evidence="6">Mannitol-specific phosphotransferase enzyme IIA component</fullName>
        <ecNumber evidence="5">2.7.1.197</ecNumber>
    </recommendedName>
    <alternativeName>
        <fullName evidence="22">EIIA</fullName>
    </alternativeName>
    <alternativeName>
        <fullName evidence="24">EIICB-Mtl</fullName>
    </alternativeName>
    <alternativeName>
        <fullName evidence="21">EIICBA-Mtl</fullName>
    </alternativeName>
    <alternativeName>
        <fullName evidence="23">EIII</fullName>
    </alternativeName>
    <alternativeName>
        <fullName evidence="20">PTS system mannitol-specific EIIA component</fullName>
    </alternativeName>
    <alternativeName>
        <fullName evidence="8">PTS system mannitol-specific EIICB component</fullName>
    </alternativeName>
    <alternativeName>
        <fullName evidence="7">PTS system mannitol-specific EIICBA component</fullName>
    </alternativeName>
</protein>
<feature type="domain" description="PTS EIIC type-2" evidence="28">
    <location>
        <begin position="14"/>
        <end position="343"/>
    </location>
</feature>
<keyword evidence="14" id="KW-0808">Transferase</keyword>
<dbReference type="PANTHER" id="PTHR30181:SF2">
    <property type="entry name" value="PTS SYSTEM MANNITOL-SPECIFIC EIICBA COMPONENT"/>
    <property type="match status" value="1"/>
</dbReference>
<proteinExistence type="predicted"/>
<keyword evidence="17" id="KW-0418">Kinase</keyword>
<name>A0A4P8IF27_9FIRM</name>
<evidence type="ECO:0000256" key="24">
    <source>
        <dbReference type="ARBA" id="ARBA00033349"/>
    </source>
</evidence>
<dbReference type="InterPro" id="IPR002178">
    <property type="entry name" value="PTS_EIIA_type-2_dom"/>
</dbReference>
<evidence type="ECO:0000256" key="6">
    <source>
        <dbReference type="ARBA" id="ARBA00014783"/>
    </source>
</evidence>
<comment type="function">
    <text evidence="2">The phosphoenolpyruvate-dependent sugar phosphotransferase system (sugar PTS), a major carbohydrate active transport system, catalyzes the phosphorylation of incoming sugar substrates concomitantly with their translocation across the cell membrane. The enzyme II CmtAB PTS system is involved in D-mannitol transport.</text>
</comment>
<dbReference type="InterPro" id="IPR050893">
    <property type="entry name" value="Sugar_PTS"/>
</dbReference>
<accession>A0A4P8IF27</accession>
<evidence type="ECO:0000256" key="18">
    <source>
        <dbReference type="ARBA" id="ARBA00022989"/>
    </source>
</evidence>
<keyword evidence="11" id="KW-0997">Cell inner membrane</keyword>
<keyword evidence="19 25" id="KW-0472">Membrane</keyword>
<evidence type="ECO:0000259" key="26">
    <source>
        <dbReference type="PROSITE" id="PS51094"/>
    </source>
</evidence>
<comment type="subunit">
    <text evidence="4">Homodimer.</text>
</comment>
<dbReference type="InterPro" id="IPR029503">
    <property type="entry name" value="PTS_EIIB_mannitol"/>
</dbReference>
<dbReference type="Pfam" id="PF02302">
    <property type="entry name" value="PTS_IIB"/>
    <property type="match status" value="1"/>
</dbReference>
<dbReference type="PANTHER" id="PTHR30181">
    <property type="entry name" value="MANNITOL PERMEASE IIC COMPONENT"/>
    <property type="match status" value="1"/>
</dbReference>
<evidence type="ECO:0000256" key="21">
    <source>
        <dbReference type="ARBA" id="ARBA00030684"/>
    </source>
</evidence>
<evidence type="ECO:0000256" key="11">
    <source>
        <dbReference type="ARBA" id="ARBA00022519"/>
    </source>
</evidence>
<feature type="transmembrane region" description="Helical" evidence="25">
    <location>
        <begin position="21"/>
        <end position="45"/>
    </location>
</feature>
<feature type="transmembrane region" description="Helical" evidence="25">
    <location>
        <begin position="314"/>
        <end position="336"/>
    </location>
</feature>
<feature type="domain" description="PTS EIIB type-2" evidence="27">
    <location>
        <begin position="378"/>
        <end position="475"/>
    </location>
</feature>
<dbReference type="PROSITE" id="PS51094">
    <property type="entry name" value="PTS_EIIA_TYPE_2"/>
    <property type="match status" value="1"/>
</dbReference>
<feature type="transmembrane region" description="Helical" evidence="25">
    <location>
        <begin position="215"/>
        <end position="236"/>
    </location>
</feature>
<dbReference type="InterPro" id="IPR016152">
    <property type="entry name" value="PTrfase/Anion_transptr"/>
</dbReference>
<evidence type="ECO:0000313" key="30">
    <source>
        <dbReference type="Proteomes" id="UP000298653"/>
    </source>
</evidence>
<dbReference type="Pfam" id="PF00359">
    <property type="entry name" value="PTS_EIIA_2"/>
    <property type="match status" value="1"/>
</dbReference>
<dbReference type="GO" id="GO:0016301">
    <property type="term" value="F:kinase activity"/>
    <property type="evidence" value="ECO:0007669"/>
    <property type="project" value="UniProtKB-KW"/>
</dbReference>
<keyword evidence="30" id="KW-1185">Reference proteome</keyword>
<evidence type="ECO:0000256" key="4">
    <source>
        <dbReference type="ARBA" id="ARBA00011738"/>
    </source>
</evidence>
<evidence type="ECO:0000256" key="2">
    <source>
        <dbReference type="ARBA" id="ARBA00002434"/>
    </source>
</evidence>
<evidence type="ECO:0000256" key="3">
    <source>
        <dbReference type="ARBA" id="ARBA00004429"/>
    </source>
</evidence>
<dbReference type="Pfam" id="PF02378">
    <property type="entry name" value="PTS_EIIC"/>
    <property type="match status" value="1"/>
</dbReference>
<keyword evidence="10" id="KW-1003">Cell membrane</keyword>
<keyword evidence="18 25" id="KW-1133">Transmembrane helix</keyword>
<evidence type="ECO:0000256" key="19">
    <source>
        <dbReference type="ARBA" id="ARBA00023136"/>
    </source>
</evidence>